<dbReference type="GO" id="GO:0010333">
    <property type="term" value="F:terpene synthase activity"/>
    <property type="evidence" value="ECO:0007669"/>
    <property type="project" value="InterPro"/>
</dbReference>
<dbReference type="Proteomes" id="UP001222027">
    <property type="component" value="Unassembled WGS sequence"/>
</dbReference>
<dbReference type="SUPFAM" id="SSF48576">
    <property type="entry name" value="Terpenoid synthases"/>
    <property type="match status" value="1"/>
</dbReference>
<feature type="domain" description="Terpene synthase N-terminal" evidence="5">
    <location>
        <begin position="279"/>
        <end position="485"/>
    </location>
</feature>
<protein>
    <recommendedName>
        <fullName evidence="5">Terpene synthase N-terminal domain-containing protein</fullName>
    </recommendedName>
</protein>
<dbReference type="InterPro" id="IPR008930">
    <property type="entry name" value="Terpenoid_cyclase/PrenylTrfase"/>
</dbReference>
<dbReference type="AlphaFoldDB" id="A0AAV8R1T1"/>
<dbReference type="GO" id="GO:0016853">
    <property type="term" value="F:isomerase activity"/>
    <property type="evidence" value="ECO:0007669"/>
    <property type="project" value="UniProtKB-KW"/>
</dbReference>
<dbReference type="FunFam" id="1.50.10.130:FF:000002">
    <property type="entry name" value="Ent-copalyl diphosphate synthase, chloroplastic"/>
    <property type="match status" value="1"/>
</dbReference>
<dbReference type="InterPro" id="IPR001906">
    <property type="entry name" value="Terpene_synth_N"/>
</dbReference>
<comment type="cofactor">
    <cofactor evidence="1">
        <name>Mg(2+)</name>
        <dbReference type="ChEBI" id="CHEBI:18420"/>
    </cofactor>
</comment>
<keyword evidence="4" id="KW-0413">Isomerase</keyword>
<evidence type="ECO:0000259" key="5">
    <source>
        <dbReference type="Pfam" id="PF01397"/>
    </source>
</evidence>
<accession>A0AAV8R1T1</accession>
<evidence type="ECO:0000256" key="2">
    <source>
        <dbReference type="ARBA" id="ARBA00022723"/>
    </source>
</evidence>
<dbReference type="SFLD" id="SFLDG01014">
    <property type="entry name" value="Terpene_Cyclase_Like_1_N-term"/>
    <property type="match status" value="1"/>
</dbReference>
<evidence type="ECO:0000256" key="3">
    <source>
        <dbReference type="ARBA" id="ARBA00022842"/>
    </source>
</evidence>
<dbReference type="Gene3D" id="1.50.10.160">
    <property type="match status" value="1"/>
</dbReference>
<dbReference type="FunFam" id="1.50.10.160:FF:000001">
    <property type="entry name" value="Ent-copalyl diphosphate synthase"/>
    <property type="match status" value="1"/>
</dbReference>
<dbReference type="GO" id="GO:0009507">
    <property type="term" value="C:chloroplast"/>
    <property type="evidence" value="ECO:0007669"/>
    <property type="project" value="TreeGrafter"/>
</dbReference>
<dbReference type="InterPro" id="IPR008949">
    <property type="entry name" value="Isoprenoid_synthase_dom_sf"/>
</dbReference>
<dbReference type="InterPro" id="IPR050148">
    <property type="entry name" value="Terpene_synthase-like"/>
</dbReference>
<dbReference type="PANTHER" id="PTHR31739">
    <property type="entry name" value="ENT-COPALYL DIPHOSPHATE SYNTHASE, CHLOROPLASTIC"/>
    <property type="match status" value="1"/>
</dbReference>
<evidence type="ECO:0000256" key="1">
    <source>
        <dbReference type="ARBA" id="ARBA00001946"/>
    </source>
</evidence>
<dbReference type="EMBL" id="JAQQAF010000004">
    <property type="protein sequence ID" value="KAJ8490806.1"/>
    <property type="molecule type" value="Genomic_DNA"/>
</dbReference>
<keyword evidence="7" id="KW-1185">Reference proteome</keyword>
<name>A0AAV8R1T1_ENSVE</name>
<comment type="caution">
    <text evidence="6">The sequence shown here is derived from an EMBL/GenBank/DDBJ whole genome shotgun (WGS) entry which is preliminary data.</text>
</comment>
<reference evidence="6 7" key="1">
    <citation type="submission" date="2022-12" db="EMBL/GenBank/DDBJ databases">
        <title>Chromosome-scale assembly of the Ensete ventricosum genome.</title>
        <authorList>
            <person name="Dussert Y."/>
            <person name="Stocks J."/>
            <person name="Wendawek A."/>
            <person name="Woldeyes F."/>
            <person name="Nichols R.A."/>
            <person name="Borrell J.S."/>
        </authorList>
    </citation>
    <scope>NUCLEOTIDE SEQUENCE [LARGE SCALE GENOMIC DNA]</scope>
    <source>
        <strain evidence="7">cv. Maze</strain>
        <tissue evidence="6">Seeds</tissue>
    </source>
</reference>
<dbReference type="Pfam" id="PF01397">
    <property type="entry name" value="Terpene_synth"/>
    <property type="match status" value="1"/>
</dbReference>
<dbReference type="GO" id="GO:0009686">
    <property type="term" value="P:gibberellin biosynthetic process"/>
    <property type="evidence" value="ECO:0007669"/>
    <property type="project" value="TreeGrafter"/>
</dbReference>
<evidence type="ECO:0000256" key="4">
    <source>
        <dbReference type="ARBA" id="ARBA00023235"/>
    </source>
</evidence>
<proteinExistence type="predicted"/>
<dbReference type="InterPro" id="IPR036965">
    <property type="entry name" value="Terpene_synth_N_sf"/>
</dbReference>
<dbReference type="SUPFAM" id="SSF48239">
    <property type="entry name" value="Terpenoid cyclases/Protein prenyltransferases"/>
    <property type="match status" value="2"/>
</dbReference>
<dbReference type="Gene3D" id="1.10.600.10">
    <property type="entry name" value="Farnesyl Diphosphate Synthase"/>
    <property type="match status" value="1"/>
</dbReference>
<gene>
    <name evidence="6" type="ORF">OPV22_012527</name>
</gene>
<evidence type="ECO:0000313" key="6">
    <source>
        <dbReference type="EMBL" id="KAJ8490806.1"/>
    </source>
</evidence>
<keyword evidence="2" id="KW-0479">Metal-binding</keyword>
<dbReference type="PANTHER" id="PTHR31739:SF4">
    <property type="entry name" value="ENT-COPALYL DIPHOSPHATE SYNTHASE, CHLOROPLASTIC"/>
    <property type="match status" value="1"/>
</dbReference>
<dbReference type="Gene3D" id="1.50.10.130">
    <property type="entry name" value="Terpene synthase, N-terminal domain"/>
    <property type="match status" value="1"/>
</dbReference>
<dbReference type="GO" id="GO:0000287">
    <property type="term" value="F:magnesium ion binding"/>
    <property type="evidence" value="ECO:0007669"/>
    <property type="project" value="TreeGrafter"/>
</dbReference>
<sequence length="822" mass="93931">MTTTTTTMAVGTLALRSRSPTVPVGRCNLGITRRAEKEVRFARWRSHALSKPTTPEYGVGLIQNGLPILHLPEHEAQEADEEEEEDDDGFLELCGSRGIWRMVGEVRAMLRRMGDGEISISAYDTAWVALLKNTDGSGGPRFPSSLQWIVHNQLPDGSWGDAVIFSAHDRMINTLACVIVLKSWTIYPDICRRGLAFIRENMWRLREEEAELMPIGFEVAFPSLLDIAKELELEIPYGDPSLQEIDAKRNLKLKRIPRDVMHEVPTTLLHSLEGMLGLDWDRLLRLKCSDGSFLFSPSSTAYAVMQTGDDNCLNYLHRVIHRFGGGVPNVYPVDLFEHLWVVDRLERLGISRYFEQEIKDCLDYVYRYWTEDGICWAKNTRVHEVDDTSMGFRLLRLHGYDVSAGVFRHFEKDGEFFCFAGQSTQAVTGMYNLNRASQVAFPGEEILDRARSFSYLFLREKQAADEVVDKWIITKDLPGEVAYALDFPWYASLPRVETRLYLEQYGGSGDVWIGKTLYRMPLVNNDVYLELAKLDFNRCQARHQLEWFDLEKWYEEAGLQWHRVKRRSLLRDFFLAAACVFEPDRAVERVGWARTATMATAVSSYFSSATCTDEMRRSFILDFLDDRSDGHDISRVGGKKAGEVLVGLLRQLIERLAADARPAFQQQLVRHHLQQAWKEWLMAWHSEESDGIAREETGLLLVRTIESCAGRFSSTELMGTHPDYSRLSHLLSSLCHNLRRRQMLLVAKGIREECAITSSCKDKAVEAEMRELARCVLQTSDDLNHHTKKTFLLVAKSFYYGAHCSPAALHTHISEVLFKPVA</sequence>
<organism evidence="6 7">
    <name type="scientific">Ensete ventricosum</name>
    <name type="common">Abyssinian banana</name>
    <name type="synonym">Musa ensete</name>
    <dbReference type="NCBI Taxonomy" id="4639"/>
    <lineage>
        <taxon>Eukaryota</taxon>
        <taxon>Viridiplantae</taxon>
        <taxon>Streptophyta</taxon>
        <taxon>Embryophyta</taxon>
        <taxon>Tracheophyta</taxon>
        <taxon>Spermatophyta</taxon>
        <taxon>Magnoliopsida</taxon>
        <taxon>Liliopsida</taxon>
        <taxon>Zingiberales</taxon>
        <taxon>Musaceae</taxon>
        <taxon>Ensete</taxon>
    </lineage>
</organism>
<evidence type="ECO:0000313" key="7">
    <source>
        <dbReference type="Proteomes" id="UP001222027"/>
    </source>
</evidence>
<keyword evidence="3" id="KW-0460">Magnesium</keyword>